<dbReference type="InterPro" id="IPR050230">
    <property type="entry name" value="CALM/Myosin/TropC-like"/>
</dbReference>
<organism evidence="4 5">
    <name type="scientific">Saccoglossus kowalevskii</name>
    <name type="common">Acorn worm</name>
    <dbReference type="NCBI Taxonomy" id="10224"/>
    <lineage>
        <taxon>Eukaryota</taxon>
        <taxon>Metazoa</taxon>
        <taxon>Hemichordata</taxon>
        <taxon>Enteropneusta</taxon>
        <taxon>Harrimaniidae</taxon>
        <taxon>Saccoglossus</taxon>
    </lineage>
</organism>
<accession>A0ABM0MJK4</accession>
<gene>
    <name evidence="5" type="primary">LOC100366976</name>
</gene>
<dbReference type="InterPro" id="IPR002048">
    <property type="entry name" value="EF_hand_dom"/>
</dbReference>
<dbReference type="GeneID" id="100366976"/>
<keyword evidence="2" id="KW-0106">Calcium</keyword>
<dbReference type="Proteomes" id="UP000694865">
    <property type="component" value="Unplaced"/>
</dbReference>
<dbReference type="Pfam" id="PF13405">
    <property type="entry name" value="EF-hand_6"/>
    <property type="match status" value="1"/>
</dbReference>
<dbReference type="PANTHER" id="PTHR23048">
    <property type="entry name" value="MYOSIN LIGHT CHAIN 1, 3"/>
    <property type="match status" value="1"/>
</dbReference>
<dbReference type="RefSeq" id="XP_006820195.1">
    <property type="nucleotide sequence ID" value="XM_006820132.1"/>
</dbReference>
<dbReference type="SUPFAM" id="SSF47473">
    <property type="entry name" value="EF-hand"/>
    <property type="match status" value="1"/>
</dbReference>
<evidence type="ECO:0000259" key="3">
    <source>
        <dbReference type="PROSITE" id="PS50222"/>
    </source>
</evidence>
<sequence length="161" mass="18329">MDIYGPVSPSKTGDLTEKQISRLKETFTLFDKDGDGAITVGELKTILRTTGPLITEAELNNIIENRKDVAFPKSDTVQFVEFLTIMATRMTDREYSDKEIVKSFRVFRKLESKYIKTSEIKHVLTTVGETLSHEEIDELIKDLDKDNEGVIKYEDFVSALT</sequence>
<evidence type="ECO:0000256" key="1">
    <source>
        <dbReference type="ARBA" id="ARBA00022737"/>
    </source>
</evidence>
<dbReference type="PANTHER" id="PTHR23048:SF0">
    <property type="entry name" value="CALMODULIN LIKE 3"/>
    <property type="match status" value="1"/>
</dbReference>
<dbReference type="InterPro" id="IPR011992">
    <property type="entry name" value="EF-hand-dom_pair"/>
</dbReference>
<keyword evidence="4" id="KW-1185">Reference proteome</keyword>
<feature type="domain" description="EF-hand" evidence="3">
    <location>
        <begin position="131"/>
        <end position="161"/>
    </location>
</feature>
<dbReference type="Gene3D" id="1.10.238.10">
    <property type="entry name" value="EF-hand"/>
    <property type="match status" value="2"/>
</dbReference>
<dbReference type="Pfam" id="PF13499">
    <property type="entry name" value="EF-hand_7"/>
    <property type="match status" value="1"/>
</dbReference>
<dbReference type="InterPro" id="IPR018247">
    <property type="entry name" value="EF_Hand_1_Ca_BS"/>
</dbReference>
<protein>
    <submittedName>
        <fullName evidence="5">Calmodulin-like</fullName>
    </submittedName>
</protein>
<evidence type="ECO:0000313" key="4">
    <source>
        <dbReference type="Proteomes" id="UP000694865"/>
    </source>
</evidence>
<feature type="domain" description="EF-hand" evidence="3">
    <location>
        <begin position="18"/>
        <end position="53"/>
    </location>
</feature>
<dbReference type="PROSITE" id="PS50222">
    <property type="entry name" value="EF_HAND_2"/>
    <property type="match status" value="2"/>
</dbReference>
<name>A0ABM0MJK4_SACKO</name>
<evidence type="ECO:0000313" key="5">
    <source>
        <dbReference type="RefSeq" id="XP_006820195.1"/>
    </source>
</evidence>
<keyword evidence="1" id="KW-0677">Repeat</keyword>
<reference evidence="5" key="1">
    <citation type="submission" date="2025-08" db="UniProtKB">
        <authorList>
            <consortium name="RefSeq"/>
        </authorList>
    </citation>
    <scope>IDENTIFICATION</scope>
    <source>
        <tissue evidence="5">Testes</tissue>
    </source>
</reference>
<evidence type="ECO:0000256" key="2">
    <source>
        <dbReference type="ARBA" id="ARBA00022837"/>
    </source>
</evidence>
<dbReference type="SMART" id="SM00054">
    <property type="entry name" value="EFh"/>
    <property type="match status" value="2"/>
</dbReference>
<dbReference type="PROSITE" id="PS00018">
    <property type="entry name" value="EF_HAND_1"/>
    <property type="match status" value="1"/>
</dbReference>
<dbReference type="CDD" id="cd00051">
    <property type="entry name" value="EFh"/>
    <property type="match status" value="1"/>
</dbReference>
<proteinExistence type="predicted"/>